<dbReference type="Gene3D" id="3.20.20.150">
    <property type="entry name" value="Divalent-metal-dependent TIM barrel enzymes"/>
    <property type="match status" value="1"/>
</dbReference>
<evidence type="ECO:0000313" key="2">
    <source>
        <dbReference type="EMBL" id="CAB4967066.1"/>
    </source>
</evidence>
<accession>A0A6J7LFF7</accession>
<dbReference type="AlphaFoldDB" id="A0A6J7LFF7"/>
<evidence type="ECO:0000259" key="1">
    <source>
        <dbReference type="Pfam" id="PF01261"/>
    </source>
</evidence>
<dbReference type="EMBL" id="CAFBNE010000133">
    <property type="protein sequence ID" value="CAB4967066.1"/>
    <property type="molecule type" value="Genomic_DNA"/>
</dbReference>
<feature type="domain" description="Xylose isomerase-like TIM barrel" evidence="1">
    <location>
        <begin position="36"/>
        <end position="257"/>
    </location>
</feature>
<name>A0A6J7LFF7_9ZZZZ</name>
<proteinExistence type="predicted"/>
<protein>
    <submittedName>
        <fullName evidence="2">Unannotated protein</fullName>
    </submittedName>
</protein>
<gene>
    <name evidence="2" type="ORF">UFOPK3772_02898</name>
</gene>
<sequence length="317" mass="34991">MDTDLVDGTDRVDQKAFAYSYNMVTYGNEDPRRGLERIALAGYERVELSGDPLDISPQQIREATDGLGLQVSSISSLLGPDRDLCHSDPDIRRHGYDYLQGLIEMAATVKSPIVNVHPSAVNRTQLLSSAEQEWEWSIQGLRALAHAADGTCRLAVEPWNRYETHLVNTLAEAMALVEAIDHPSMCVMADTFHMGIEESDPIGALRRAAPLLGHVHFADNTRAAPGTGTIDFAPYVETLINIDYRGTVTFELFPAKARPLESVLSGDAPEFFDLYTRASLTHLRAVEHRVRSRLQLAAGADRSIDGGLRRDGYHEHG</sequence>
<reference evidence="2" key="1">
    <citation type="submission" date="2020-05" db="EMBL/GenBank/DDBJ databases">
        <authorList>
            <person name="Chiriac C."/>
            <person name="Salcher M."/>
            <person name="Ghai R."/>
            <person name="Kavagutti S V."/>
        </authorList>
    </citation>
    <scope>NUCLEOTIDE SEQUENCE</scope>
</reference>
<dbReference type="InterPro" id="IPR050312">
    <property type="entry name" value="IolE/XylAMocC-like"/>
</dbReference>
<dbReference type="Pfam" id="PF01261">
    <property type="entry name" value="AP_endonuc_2"/>
    <property type="match status" value="1"/>
</dbReference>
<organism evidence="2">
    <name type="scientific">freshwater metagenome</name>
    <dbReference type="NCBI Taxonomy" id="449393"/>
    <lineage>
        <taxon>unclassified sequences</taxon>
        <taxon>metagenomes</taxon>
        <taxon>ecological metagenomes</taxon>
    </lineage>
</organism>
<dbReference type="PANTHER" id="PTHR12110:SF41">
    <property type="entry name" value="INOSOSE DEHYDRATASE"/>
    <property type="match status" value="1"/>
</dbReference>
<dbReference type="PANTHER" id="PTHR12110">
    <property type="entry name" value="HYDROXYPYRUVATE ISOMERASE"/>
    <property type="match status" value="1"/>
</dbReference>
<dbReference type="SUPFAM" id="SSF51658">
    <property type="entry name" value="Xylose isomerase-like"/>
    <property type="match status" value="1"/>
</dbReference>
<dbReference type="InterPro" id="IPR013022">
    <property type="entry name" value="Xyl_isomerase-like_TIM-brl"/>
</dbReference>
<dbReference type="InterPro" id="IPR036237">
    <property type="entry name" value="Xyl_isomerase-like_sf"/>
</dbReference>